<gene>
    <name evidence="1" type="ORF">HJO_14672</name>
</gene>
<accession>A0A059FFY8</accession>
<reference evidence="1 2" key="1">
    <citation type="journal article" date="2014" name="Antonie Van Leeuwenhoek">
        <title>Hyphomonas beringensis sp. nov. and Hyphomonas chukchiensis sp. nov., isolated from surface seawater of the Bering Sea and Chukchi Sea.</title>
        <authorList>
            <person name="Li C."/>
            <person name="Lai Q."/>
            <person name="Li G."/>
            <person name="Dong C."/>
            <person name="Wang J."/>
            <person name="Liao Y."/>
            <person name="Shao Z."/>
        </authorList>
    </citation>
    <scope>NUCLEOTIDE SEQUENCE [LARGE SCALE GENOMIC DNA]</scope>
    <source>
        <strain evidence="1 2">MHS-2</strain>
    </source>
</reference>
<dbReference type="AlphaFoldDB" id="A0A059FFY8"/>
<keyword evidence="2" id="KW-1185">Reference proteome</keyword>
<evidence type="ECO:0000313" key="1">
    <source>
        <dbReference type="EMBL" id="KCZ89471.1"/>
    </source>
</evidence>
<organism evidence="1 2">
    <name type="scientific">Hyphomonas johnsonii MHS-2</name>
    <dbReference type="NCBI Taxonomy" id="1280950"/>
    <lineage>
        <taxon>Bacteria</taxon>
        <taxon>Pseudomonadati</taxon>
        <taxon>Pseudomonadota</taxon>
        <taxon>Alphaproteobacteria</taxon>
        <taxon>Hyphomonadales</taxon>
        <taxon>Hyphomonadaceae</taxon>
        <taxon>Hyphomonas</taxon>
    </lineage>
</organism>
<dbReference type="RefSeq" id="WP_035618299.1">
    <property type="nucleotide sequence ID" value="NZ_ARYK01000008.1"/>
</dbReference>
<sequence>MLTRRAHLYAFVYPLFWPWLWLQLWRLQAWIDTHHRDVLFRIDRFGNLTVTCISDAPRDPSLYHYDAPACPAWADPGLACDTPVAFLESHLPAAAATAAPCHACSAVCAPAAPDTS</sequence>
<dbReference type="OrthoDB" id="7620499at2"/>
<comment type="caution">
    <text evidence="1">The sequence shown here is derived from an EMBL/GenBank/DDBJ whole genome shotgun (WGS) entry which is preliminary data.</text>
</comment>
<dbReference type="STRING" id="1280950.HJO_14672"/>
<dbReference type="EMBL" id="ARYK01000008">
    <property type="protein sequence ID" value="KCZ89471.1"/>
    <property type="molecule type" value="Genomic_DNA"/>
</dbReference>
<dbReference type="Proteomes" id="UP000025171">
    <property type="component" value="Unassembled WGS sequence"/>
</dbReference>
<evidence type="ECO:0000313" key="2">
    <source>
        <dbReference type="Proteomes" id="UP000025171"/>
    </source>
</evidence>
<dbReference type="PATRIC" id="fig|1280950.3.peg.2946"/>
<name>A0A059FFY8_9PROT</name>
<protein>
    <submittedName>
        <fullName evidence="1">Uncharacterized protein</fullName>
    </submittedName>
</protein>
<proteinExistence type="predicted"/>